<evidence type="ECO:0000313" key="2">
    <source>
        <dbReference type="EMBL" id="EYF07905.1"/>
    </source>
</evidence>
<sequence length="331" mass="35832">MPSLEHNALVQLFRDRPTLVPRLLAELLGMEIPEGAAVSVVEAGLDQLLPIEYRADLVVEVRAPDGALVLAVVVEVQLAEDAGKKYSWPVYATVLRARKRCPAIVLVVTPYENVASWAAMPIALGVTHGDGIVRPRVLGPAQLPRITDSAVAACAPELGVLSALAHGNGPEGLDVIMAALMGLERLDEERAGVYFHVVYGALRGPVRRALEALLMNRVDLSQIPTPPFLQGLVERRRVEWLREGKTEGLREGKAEGLREGKAEGLREGKAEGLREGRAEGLREALMEFCARTGVTLTAPARERIAACSDADMLKRWIDNALTARTAEDLLA</sequence>
<dbReference type="PANTHER" id="PTHR34613">
    <property type="entry name" value="SLL0800 PROTEIN"/>
    <property type="match status" value="1"/>
</dbReference>
<dbReference type="OrthoDB" id="5498825at2"/>
<dbReference type="Proteomes" id="UP000019678">
    <property type="component" value="Unassembled WGS sequence"/>
</dbReference>
<dbReference type="EMBL" id="ASRX01000006">
    <property type="protein sequence ID" value="EYF07905.1"/>
    <property type="molecule type" value="Genomic_DNA"/>
</dbReference>
<evidence type="ECO:0000256" key="1">
    <source>
        <dbReference type="SAM" id="MobiDB-lite"/>
    </source>
</evidence>
<dbReference type="PANTHER" id="PTHR34613:SF1">
    <property type="entry name" value="SLL6017 PROTEIN"/>
    <property type="match status" value="1"/>
</dbReference>
<dbReference type="AlphaFoldDB" id="A0A017TGG0"/>
<feature type="region of interest" description="Disordered" evidence="1">
    <location>
        <begin position="249"/>
        <end position="270"/>
    </location>
</feature>
<reference evidence="2 3" key="1">
    <citation type="submission" date="2013-05" db="EMBL/GenBank/DDBJ databases">
        <title>Genome assembly of Chondromyces apiculatus DSM 436.</title>
        <authorList>
            <person name="Sharma G."/>
            <person name="Khatri I."/>
            <person name="Kaur C."/>
            <person name="Mayilraj S."/>
            <person name="Subramanian S."/>
        </authorList>
    </citation>
    <scope>NUCLEOTIDE SEQUENCE [LARGE SCALE GENOMIC DNA]</scope>
    <source>
        <strain evidence="2 3">DSM 436</strain>
    </source>
</reference>
<dbReference type="eggNOG" id="COG1317">
    <property type="taxonomic scope" value="Bacteria"/>
</dbReference>
<proteinExistence type="predicted"/>
<gene>
    <name evidence="2" type="ORF">CAP_6927</name>
</gene>
<dbReference type="RefSeq" id="WP_044236709.1">
    <property type="nucleotide sequence ID" value="NZ_ASRX01000006.1"/>
</dbReference>
<evidence type="ECO:0000313" key="3">
    <source>
        <dbReference type="Proteomes" id="UP000019678"/>
    </source>
</evidence>
<protein>
    <submittedName>
        <fullName evidence="2">Uncharacterized protein</fullName>
    </submittedName>
</protein>
<accession>A0A017TGG0</accession>
<comment type="caution">
    <text evidence="2">The sequence shown here is derived from an EMBL/GenBank/DDBJ whole genome shotgun (WGS) entry which is preliminary data.</text>
</comment>
<name>A0A017TGG0_9BACT</name>
<keyword evidence="3" id="KW-1185">Reference proteome</keyword>
<dbReference type="STRING" id="1192034.CAP_6927"/>
<organism evidence="2 3">
    <name type="scientific">Chondromyces apiculatus DSM 436</name>
    <dbReference type="NCBI Taxonomy" id="1192034"/>
    <lineage>
        <taxon>Bacteria</taxon>
        <taxon>Pseudomonadati</taxon>
        <taxon>Myxococcota</taxon>
        <taxon>Polyangia</taxon>
        <taxon>Polyangiales</taxon>
        <taxon>Polyangiaceae</taxon>
        <taxon>Chondromyces</taxon>
    </lineage>
</organism>